<evidence type="ECO:0000256" key="6">
    <source>
        <dbReference type="SAM" id="MobiDB-lite"/>
    </source>
</evidence>
<feature type="transmembrane region" description="Helical" evidence="7">
    <location>
        <begin position="403"/>
        <end position="424"/>
    </location>
</feature>
<feature type="compositionally biased region" description="Polar residues" evidence="6">
    <location>
        <begin position="252"/>
        <end position="266"/>
    </location>
</feature>
<gene>
    <name evidence="9" type="ORF">GFD24_07885</name>
</gene>
<feature type="transmembrane region" description="Helical" evidence="7">
    <location>
        <begin position="94"/>
        <end position="121"/>
    </location>
</feature>
<dbReference type="EMBL" id="WHZX01000005">
    <property type="protein sequence ID" value="NEG72118.1"/>
    <property type="molecule type" value="Genomic_DNA"/>
</dbReference>
<sequence>MTGCGNARFRGESGCSPTAPARADCCNGTMSNSYGSCQQPPQPSPGPQPQPPRRFDPAAKLFAWIRRSGIVRSDDRWIGGVCGGLARYFAISPVLMRAIMIAALLFGGFGAALYAFAWLLLPDGRDGGILGERLIAGDWDWACLGVILCALIGIGFPGAGLFAAMAAAFVLWLIIERELRRQRGYGGPGYGKPGYGGPQYNGPQYGGARGPAGQANRSAWPGPQSYPMQPPAGPTDGAYVNPARGYDRSADRFTQQTADGTSSTTAHNDHSDAGHPYAVPSPSASSMPQQPSPYGNTSNTGTAGAPQPAAATMPPMASPYRAPQPKPAPVIARRKPAGPFVVAMTIGLASIFAAVALYLTDSYTLTSLTRSATLWIGATCVLIGLTILVLGIRGHRAGGLVPVAWIAGITAVCILAVNVTYTYVAARYADAYRSHEVVDVHGYTDYDGTITYSANDNLDHDSAQFAHLSDGVVFDGTNYDNDLVHIDLTDYARRPKHVATLHNGTTVRTNCPSGTIRLSASQTRVVITLPTGCPFAFGTDDLSMFGGNTYGGRYAVTIGTQGDGIDFGSSTFSQRSYMDGAARNSGGSSAIAALNDANGADAPAWLRDYDYYPSDNSELFIDTQYLLSAQVFVRYPANTVGDNADLFGANAAAKDQKNG</sequence>
<dbReference type="PANTHER" id="PTHR33885">
    <property type="entry name" value="PHAGE SHOCK PROTEIN C"/>
    <property type="match status" value="1"/>
</dbReference>
<feature type="transmembrane region" description="Helical" evidence="7">
    <location>
        <begin position="340"/>
        <end position="360"/>
    </location>
</feature>
<feature type="compositionally biased region" description="Low complexity" evidence="6">
    <location>
        <begin position="300"/>
        <end position="315"/>
    </location>
</feature>
<protein>
    <submittedName>
        <fullName evidence="9">PspC domain-containing protein</fullName>
    </submittedName>
</protein>
<reference evidence="9 10" key="1">
    <citation type="submission" date="2019-10" db="EMBL/GenBank/DDBJ databases">
        <title>Bifidobacterium from non-human primates.</title>
        <authorList>
            <person name="Modesto M."/>
        </authorList>
    </citation>
    <scope>NUCLEOTIDE SEQUENCE [LARGE SCALE GENOMIC DNA]</scope>
    <source>
        <strain evidence="9 10">TREM</strain>
    </source>
</reference>
<feature type="transmembrane region" description="Helical" evidence="7">
    <location>
        <begin position="141"/>
        <end position="174"/>
    </location>
</feature>
<evidence type="ECO:0000256" key="2">
    <source>
        <dbReference type="ARBA" id="ARBA00022475"/>
    </source>
</evidence>
<dbReference type="Pfam" id="PF04024">
    <property type="entry name" value="PspC"/>
    <property type="match status" value="1"/>
</dbReference>
<evidence type="ECO:0000256" key="4">
    <source>
        <dbReference type="ARBA" id="ARBA00022989"/>
    </source>
</evidence>
<organism evidence="9 10">
    <name type="scientific">Bifidobacterium ramosum</name>
    <dbReference type="NCBI Taxonomy" id="1798158"/>
    <lineage>
        <taxon>Bacteria</taxon>
        <taxon>Bacillati</taxon>
        <taxon>Actinomycetota</taxon>
        <taxon>Actinomycetes</taxon>
        <taxon>Bifidobacteriales</taxon>
        <taxon>Bifidobacteriaceae</taxon>
        <taxon>Bifidobacterium</taxon>
    </lineage>
</organism>
<dbReference type="InterPro" id="IPR007168">
    <property type="entry name" value="Phageshock_PspC_N"/>
</dbReference>
<evidence type="ECO:0000256" key="1">
    <source>
        <dbReference type="ARBA" id="ARBA00004162"/>
    </source>
</evidence>
<feature type="compositionally biased region" description="Gly residues" evidence="6">
    <location>
        <begin position="187"/>
        <end position="210"/>
    </location>
</feature>
<dbReference type="InterPro" id="IPR052027">
    <property type="entry name" value="PspC"/>
</dbReference>
<feature type="transmembrane region" description="Helical" evidence="7">
    <location>
        <begin position="372"/>
        <end position="391"/>
    </location>
</feature>
<dbReference type="PANTHER" id="PTHR33885:SF3">
    <property type="entry name" value="PHAGE SHOCK PROTEIN C"/>
    <property type="match status" value="1"/>
</dbReference>
<feature type="region of interest" description="Disordered" evidence="6">
    <location>
        <begin position="187"/>
        <end position="328"/>
    </location>
</feature>
<keyword evidence="5 7" id="KW-0472">Membrane</keyword>
<comment type="subcellular location">
    <subcellularLocation>
        <location evidence="1">Cell membrane</location>
        <topology evidence="1">Single-pass membrane protein</topology>
    </subcellularLocation>
</comment>
<name>A0A7K3TC31_9BIFI</name>
<feature type="domain" description="Phage shock protein PspC N-terminal" evidence="8">
    <location>
        <begin position="70"/>
        <end position="123"/>
    </location>
</feature>
<proteinExistence type="predicted"/>
<evidence type="ECO:0000313" key="9">
    <source>
        <dbReference type="EMBL" id="NEG72118.1"/>
    </source>
</evidence>
<feature type="compositionally biased region" description="Low complexity" evidence="6">
    <location>
        <begin position="280"/>
        <end position="293"/>
    </location>
</feature>
<comment type="caution">
    <text evidence="9">The sequence shown here is derived from an EMBL/GenBank/DDBJ whole genome shotgun (WGS) entry which is preliminary data.</text>
</comment>
<evidence type="ECO:0000313" key="10">
    <source>
        <dbReference type="Proteomes" id="UP000469943"/>
    </source>
</evidence>
<accession>A0A7K3TC31</accession>
<keyword evidence="4 7" id="KW-1133">Transmembrane helix</keyword>
<dbReference type="AlphaFoldDB" id="A0A7K3TC31"/>
<dbReference type="GO" id="GO:0005886">
    <property type="term" value="C:plasma membrane"/>
    <property type="evidence" value="ECO:0007669"/>
    <property type="project" value="UniProtKB-SubCell"/>
</dbReference>
<dbReference type="OrthoDB" id="7359894at2"/>
<keyword evidence="3 7" id="KW-0812">Transmembrane</keyword>
<evidence type="ECO:0000259" key="8">
    <source>
        <dbReference type="Pfam" id="PF04024"/>
    </source>
</evidence>
<evidence type="ECO:0000256" key="7">
    <source>
        <dbReference type="SAM" id="Phobius"/>
    </source>
</evidence>
<keyword evidence="2" id="KW-1003">Cell membrane</keyword>
<evidence type="ECO:0000256" key="5">
    <source>
        <dbReference type="ARBA" id="ARBA00023136"/>
    </source>
</evidence>
<dbReference type="Proteomes" id="UP000469943">
    <property type="component" value="Unassembled WGS sequence"/>
</dbReference>
<evidence type="ECO:0000256" key="3">
    <source>
        <dbReference type="ARBA" id="ARBA00022692"/>
    </source>
</evidence>